<evidence type="ECO:0000313" key="3">
    <source>
        <dbReference type="Proteomes" id="UP000005237"/>
    </source>
</evidence>
<protein>
    <submittedName>
        <fullName evidence="2">Uncharacterized protein</fullName>
    </submittedName>
</protein>
<reference evidence="3" key="1">
    <citation type="submission" date="2010-08" db="EMBL/GenBank/DDBJ databases">
        <authorList>
            <consortium name="Caenorhabditis japonica Sequencing Consortium"/>
            <person name="Wilson R.K."/>
        </authorList>
    </citation>
    <scope>NUCLEOTIDE SEQUENCE [LARGE SCALE GENOMIC DNA]</scope>
    <source>
        <strain evidence="3">DF5081</strain>
    </source>
</reference>
<reference evidence="2" key="2">
    <citation type="submission" date="2022-06" db="UniProtKB">
        <authorList>
            <consortium name="EnsemblMetazoa"/>
        </authorList>
    </citation>
    <scope>IDENTIFICATION</scope>
    <source>
        <strain evidence="2">DF5081</strain>
    </source>
</reference>
<name>A0A8R1IPP9_CAEJA</name>
<feature type="compositionally biased region" description="Gly residues" evidence="1">
    <location>
        <begin position="1"/>
        <end position="15"/>
    </location>
</feature>
<dbReference type="AlphaFoldDB" id="A0A8R1IPP9"/>
<dbReference type="Proteomes" id="UP000005237">
    <property type="component" value="Unassembled WGS sequence"/>
</dbReference>
<dbReference type="EnsemblMetazoa" id="CJA37255.1">
    <property type="protein sequence ID" value="CJA37255.1"/>
    <property type="gene ID" value="WBGene00213102"/>
</dbReference>
<evidence type="ECO:0000256" key="1">
    <source>
        <dbReference type="SAM" id="MobiDB-lite"/>
    </source>
</evidence>
<proteinExistence type="predicted"/>
<evidence type="ECO:0000313" key="2">
    <source>
        <dbReference type="EnsemblMetazoa" id="CJA37255.1"/>
    </source>
</evidence>
<accession>A0A8R1IPP9</accession>
<organism evidence="2 3">
    <name type="scientific">Caenorhabditis japonica</name>
    <dbReference type="NCBI Taxonomy" id="281687"/>
    <lineage>
        <taxon>Eukaryota</taxon>
        <taxon>Metazoa</taxon>
        <taxon>Ecdysozoa</taxon>
        <taxon>Nematoda</taxon>
        <taxon>Chromadorea</taxon>
        <taxon>Rhabditida</taxon>
        <taxon>Rhabditina</taxon>
        <taxon>Rhabditomorpha</taxon>
        <taxon>Rhabditoidea</taxon>
        <taxon>Rhabditidae</taxon>
        <taxon>Peloderinae</taxon>
        <taxon>Caenorhabditis</taxon>
    </lineage>
</organism>
<feature type="region of interest" description="Disordered" evidence="1">
    <location>
        <begin position="1"/>
        <end position="21"/>
    </location>
</feature>
<sequence>MAYAPGSGGGGGGAPPGQQQAQIIIPGNIPPELLQRLTVSHFFNLFLTKTENKAVQTILTVPFFDSYLTDFWKSSFRRLSSSR</sequence>
<keyword evidence="3" id="KW-1185">Reference proteome</keyword>